<dbReference type="OrthoDB" id="4505337at2759"/>
<reference evidence="2 3" key="1">
    <citation type="journal article" date="2013" name="MBio">
        <title>Genome sequencing of the plant pathogen Taphrina deformans, the causal agent of peach leaf curl.</title>
        <authorList>
            <person name="Cisse O.H."/>
            <person name="Almeida J.M.G.C.F."/>
            <person name="Fonseca A."/>
            <person name="Kumar A.A."/>
            <person name="Salojaervi J."/>
            <person name="Overmyer K."/>
            <person name="Hauser P.M."/>
            <person name="Pagni M."/>
        </authorList>
    </citation>
    <scope>NUCLEOTIDE SEQUENCE [LARGE SCALE GENOMIC DNA]</scope>
    <source>
        <strain evidence="3">PYCC 5710 / ATCC 11124 / CBS 356.35 / IMI 108563 / JCM 9778 / NBRC 8474</strain>
    </source>
</reference>
<dbReference type="eggNOG" id="ENOG502S7A0">
    <property type="taxonomic scope" value="Eukaryota"/>
</dbReference>
<accession>R4XH69</accession>
<evidence type="ECO:0000256" key="1">
    <source>
        <dbReference type="SAM" id="MobiDB-lite"/>
    </source>
</evidence>
<comment type="caution">
    <text evidence="2">The sequence shown here is derived from an EMBL/GenBank/DDBJ whole genome shotgun (WGS) entry which is preliminary data.</text>
</comment>
<dbReference type="EMBL" id="CAHR02000397">
    <property type="protein sequence ID" value="CCG85038.1"/>
    <property type="molecule type" value="Genomic_DNA"/>
</dbReference>
<name>R4XH69_TAPDE</name>
<dbReference type="Proteomes" id="UP000013776">
    <property type="component" value="Unassembled WGS sequence"/>
</dbReference>
<evidence type="ECO:0000313" key="2">
    <source>
        <dbReference type="EMBL" id="CCG85038.1"/>
    </source>
</evidence>
<proteinExistence type="predicted"/>
<gene>
    <name evidence="2" type="ORF">TAPDE_005617</name>
</gene>
<dbReference type="VEuPathDB" id="FungiDB:TAPDE_005617"/>
<feature type="region of interest" description="Disordered" evidence="1">
    <location>
        <begin position="1"/>
        <end position="27"/>
    </location>
</feature>
<protein>
    <submittedName>
        <fullName evidence="2">Uncharacterized protein</fullName>
    </submittedName>
</protein>
<evidence type="ECO:0000313" key="3">
    <source>
        <dbReference type="Proteomes" id="UP000013776"/>
    </source>
</evidence>
<feature type="compositionally biased region" description="Polar residues" evidence="1">
    <location>
        <begin position="369"/>
        <end position="387"/>
    </location>
</feature>
<organism evidence="2 3">
    <name type="scientific">Taphrina deformans (strain PYCC 5710 / ATCC 11124 / CBS 356.35 / IMI 108563 / JCM 9778 / NBRC 8474)</name>
    <name type="common">Peach leaf curl fungus</name>
    <name type="synonym">Lalaria deformans</name>
    <dbReference type="NCBI Taxonomy" id="1097556"/>
    <lineage>
        <taxon>Eukaryota</taxon>
        <taxon>Fungi</taxon>
        <taxon>Dikarya</taxon>
        <taxon>Ascomycota</taxon>
        <taxon>Taphrinomycotina</taxon>
        <taxon>Taphrinomycetes</taxon>
        <taxon>Taphrinales</taxon>
        <taxon>Taphrinaceae</taxon>
        <taxon>Taphrina</taxon>
    </lineage>
</organism>
<sequence>MSLPAPDNQSLTIGRQSSQGQAGNLESQLTEALAHARSMDKSSDLDQGKFREMIAILLASITGDLEIYTTMFMSLSSAVRDNALHEVLGYSSHANWVKSLDDSVKSLLDLGSKRMGALVQCAVNMYVCWGLESLSAVFHDVPQGLALADVKDFVEAAPKIKLSSNVTAKLARAAKNVALDAYVMGLSLFAAQTNLNNLPADNTTMSTTVNSAIVFMLDTDLTSVLTICGQPISSQHKQGPRMRGPKAEAHNRSIVLDLEKRLPDILKVYRERFQVVEHAYLAKGYVVRLDFLQFTFTATPSVPNLAILDEDEAGQLDPQLLPASLLDNTHTQGLDDISSQPTGQPSVNIPAQPTQPSQPAQHAQPSSSELSSDTDTANADEPSSGSDTADALSAKLFQGPSLDVDSASVNCRCETEAARQACKEVMLVRPRTDLNSMWQKISDSWQSLENCCYRCLASISSAVGFMSRNLNLQRMKDYFKLVIKTYNERGALGIEALMKHKDYNVMFRKDNKPSSKEIEQGVKRFFKKEPVLPNNVHVDQMLEYLFGAAWQAKSREYHEETGNLVITPDVQRDHSSCSIDDVLKHPSMEYLLLPLARLGLYDDCFGDCKTLRDLCEQEAAMYLYHQKPDNNKPNYGWNRLQYYSIGQVLARADPAHYVASVALRPDALASPHLISWPYYVRYATTLEKTEFYHLDIDVERAVQHGEYLSTVQSSVSLSNENEGCCVVLVPGFHKSFSKWYEHIRDNGQLKSGFGCCRISPKTYGATEQGLFGKWESCPCPMGSIRFSKPEIVHGSSGSGGKSSMMPGLQPTTLTEPRLNYLPWMARVDVVSGEIEYGHHRHLKLADLRQDVLESRVPQWTLGNVSGRKYTVVHQMVVNLRTTAPTALGQAITCEGKWSDPEAQETLERLIGPSVHTIAETVQEERMINIKWAVDRFLKLRSVEKREYNGNSFFKIIEDGEVPVPAAVVATQDLITGAQGFVASHSN</sequence>
<feature type="compositionally biased region" description="Low complexity" evidence="1">
    <location>
        <begin position="350"/>
        <end position="368"/>
    </location>
</feature>
<keyword evidence="3" id="KW-1185">Reference proteome</keyword>
<feature type="compositionally biased region" description="Polar residues" evidence="1">
    <location>
        <begin position="329"/>
        <end position="349"/>
    </location>
</feature>
<dbReference type="STRING" id="1097556.R4XH69"/>
<dbReference type="AlphaFoldDB" id="R4XH69"/>
<feature type="region of interest" description="Disordered" evidence="1">
    <location>
        <begin position="329"/>
        <end position="389"/>
    </location>
</feature>
<feature type="compositionally biased region" description="Polar residues" evidence="1">
    <location>
        <begin position="7"/>
        <end position="27"/>
    </location>
</feature>